<dbReference type="PROSITE" id="PS51257">
    <property type="entry name" value="PROKAR_LIPOPROTEIN"/>
    <property type="match status" value="1"/>
</dbReference>
<dbReference type="CDD" id="cd02968">
    <property type="entry name" value="SCO"/>
    <property type="match status" value="1"/>
</dbReference>
<evidence type="ECO:0000256" key="1">
    <source>
        <dbReference type="ARBA" id="ARBA00010996"/>
    </source>
</evidence>
<comment type="caution">
    <text evidence="4">The sequence shown here is derived from an EMBL/GenBank/DDBJ whole genome shotgun (WGS) entry which is preliminary data.</text>
</comment>
<evidence type="ECO:0000313" key="5">
    <source>
        <dbReference type="Proteomes" id="UP000313645"/>
    </source>
</evidence>
<dbReference type="RefSeq" id="WP_131482730.1">
    <property type="nucleotide sequence ID" value="NZ_SJDL01000025.1"/>
</dbReference>
<proteinExistence type="inferred from homology"/>
<organism evidence="4 5">
    <name type="scientific">Marinobacter halodurans</name>
    <dbReference type="NCBI Taxonomy" id="2528979"/>
    <lineage>
        <taxon>Bacteria</taxon>
        <taxon>Pseudomonadati</taxon>
        <taxon>Pseudomonadota</taxon>
        <taxon>Gammaproteobacteria</taxon>
        <taxon>Pseudomonadales</taxon>
        <taxon>Marinobacteraceae</taxon>
        <taxon>Marinobacter</taxon>
    </lineage>
</organism>
<evidence type="ECO:0000256" key="2">
    <source>
        <dbReference type="ARBA" id="ARBA00023008"/>
    </source>
</evidence>
<dbReference type="Proteomes" id="UP000313645">
    <property type="component" value="Unassembled WGS sequence"/>
</dbReference>
<dbReference type="InterPro" id="IPR036249">
    <property type="entry name" value="Thioredoxin-like_sf"/>
</dbReference>
<evidence type="ECO:0000259" key="3">
    <source>
        <dbReference type="PROSITE" id="PS51352"/>
    </source>
</evidence>
<dbReference type="InterPro" id="IPR013766">
    <property type="entry name" value="Thioredoxin_domain"/>
</dbReference>
<dbReference type="PANTHER" id="PTHR12151">
    <property type="entry name" value="ELECTRON TRANSPORT PROTIN SCO1/SENC FAMILY MEMBER"/>
    <property type="match status" value="1"/>
</dbReference>
<gene>
    <name evidence="4" type="ORF">EZI54_15170</name>
</gene>
<sequence>MLTRVVLPLLITIFLAGCSGENWRTTDISTIMPPLDFKLVNEDGRTVTEEDYEKDGKATLLFFGYTHCPDVCPTTLARLAKVTNALDKDLRDKLQVLFVSVDPARDTPEAMATYTSAFGPEFIGMTGDKAELDEITNRYRIAYSYDEPDKDGNYTVTHSSAVLAFDSQGKPAFMVLQSDPDVALKGDLTRLIEKGQG</sequence>
<feature type="domain" description="Thioredoxin" evidence="3">
    <location>
        <begin position="28"/>
        <end position="197"/>
    </location>
</feature>
<keyword evidence="2" id="KW-0186">Copper</keyword>
<dbReference type="PANTHER" id="PTHR12151:SF25">
    <property type="entry name" value="LINALOOL DEHYDRATASE_ISOMERASE DOMAIN-CONTAINING PROTEIN"/>
    <property type="match status" value="1"/>
</dbReference>
<comment type="similarity">
    <text evidence="1">Belongs to the SCO1/2 family.</text>
</comment>
<dbReference type="SUPFAM" id="SSF52833">
    <property type="entry name" value="Thioredoxin-like"/>
    <property type="match status" value="1"/>
</dbReference>
<evidence type="ECO:0000313" key="4">
    <source>
        <dbReference type="EMBL" id="TBW53322.1"/>
    </source>
</evidence>
<keyword evidence="5" id="KW-1185">Reference proteome</keyword>
<dbReference type="PROSITE" id="PS51352">
    <property type="entry name" value="THIOREDOXIN_2"/>
    <property type="match status" value="1"/>
</dbReference>
<dbReference type="InterPro" id="IPR003782">
    <property type="entry name" value="SCO1/SenC"/>
</dbReference>
<accession>A0ABY1ZJK0</accession>
<dbReference type="EMBL" id="SJDL01000025">
    <property type="protein sequence ID" value="TBW53322.1"/>
    <property type="molecule type" value="Genomic_DNA"/>
</dbReference>
<protein>
    <submittedName>
        <fullName evidence="4">SCO family protein</fullName>
    </submittedName>
</protein>
<dbReference type="Gene3D" id="3.40.30.10">
    <property type="entry name" value="Glutaredoxin"/>
    <property type="match status" value="1"/>
</dbReference>
<name>A0ABY1ZJK0_9GAMM</name>
<dbReference type="Pfam" id="PF02630">
    <property type="entry name" value="SCO1-SenC"/>
    <property type="match status" value="1"/>
</dbReference>
<reference evidence="4 5" key="1">
    <citation type="submission" date="2019-02" db="EMBL/GenBank/DDBJ databases">
        <title>Marinobacter halodurans sp. nov., a marine bacterium isolated from sea tidal flat.</title>
        <authorList>
            <person name="Yoo Y."/>
            <person name="Lee D.W."/>
            <person name="Kim B.S."/>
            <person name="Kim J.-J."/>
        </authorList>
    </citation>
    <scope>NUCLEOTIDE SEQUENCE [LARGE SCALE GENOMIC DNA]</scope>
    <source>
        <strain evidence="4 5">YJ-S3-2</strain>
    </source>
</reference>